<name>A0A9P5YHL3_9AGAR</name>
<protein>
    <submittedName>
        <fullName evidence="1">Uncharacterized protein</fullName>
    </submittedName>
</protein>
<dbReference type="SUPFAM" id="SSF52788">
    <property type="entry name" value="Phosphotyrosine protein phosphatases I"/>
    <property type="match status" value="1"/>
</dbReference>
<evidence type="ECO:0000313" key="1">
    <source>
        <dbReference type="EMBL" id="KAF9470057.1"/>
    </source>
</evidence>
<dbReference type="InterPro" id="IPR036196">
    <property type="entry name" value="Ptyr_pPase_sf"/>
</dbReference>
<evidence type="ECO:0000313" key="2">
    <source>
        <dbReference type="Proteomes" id="UP000807469"/>
    </source>
</evidence>
<keyword evidence="2" id="KW-1185">Reference proteome</keyword>
<accession>A0A9P5YHL3</accession>
<reference evidence="1" key="1">
    <citation type="submission" date="2020-11" db="EMBL/GenBank/DDBJ databases">
        <authorList>
            <consortium name="DOE Joint Genome Institute"/>
            <person name="Ahrendt S."/>
            <person name="Riley R."/>
            <person name="Andreopoulos W."/>
            <person name="Labutti K."/>
            <person name="Pangilinan J."/>
            <person name="Ruiz-Duenas F.J."/>
            <person name="Barrasa J.M."/>
            <person name="Sanchez-Garcia M."/>
            <person name="Camarero S."/>
            <person name="Miyauchi S."/>
            <person name="Serrano A."/>
            <person name="Linde D."/>
            <person name="Babiker R."/>
            <person name="Drula E."/>
            <person name="Ayuso-Fernandez I."/>
            <person name="Pacheco R."/>
            <person name="Padilla G."/>
            <person name="Ferreira P."/>
            <person name="Barriuso J."/>
            <person name="Kellner H."/>
            <person name="Castanera R."/>
            <person name="Alfaro M."/>
            <person name="Ramirez L."/>
            <person name="Pisabarro A.G."/>
            <person name="Kuo A."/>
            <person name="Tritt A."/>
            <person name="Lipzen A."/>
            <person name="He G."/>
            <person name="Yan M."/>
            <person name="Ng V."/>
            <person name="Cullen D."/>
            <person name="Martin F."/>
            <person name="Rosso M.-N."/>
            <person name="Henrissat B."/>
            <person name="Hibbett D."/>
            <person name="Martinez A.T."/>
            <person name="Grigoriev I.V."/>
        </authorList>
    </citation>
    <scope>NUCLEOTIDE SEQUENCE</scope>
    <source>
        <strain evidence="1">CIRM-BRFM 674</strain>
    </source>
</reference>
<dbReference type="OrthoDB" id="3033067at2759"/>
<dbReference type="AlphaFoldDB" id="A0A9P5YHL3"/>
<organism evidence="1 2">
    <name type="scientific">Pholiota conissans</name>
    <dbReference type="NCBI Taxonomy" id="109636"/>
    <lineage>
        <taxon>Eukaryota</taxon>
        <taxon>Fungi</taxon>
        <taxon>Dikarya</taxon>
        <taxon>Basidiomycota</taxon>
        <taxon>Agaricomycotina</taxon>
        <taxon>Agaricomycetes</taxon>
        <taxon>Agaricomycetidae</taxon>
        <taxon>Agaricales</taxon>
        <taxon>Agaricineae</taxon>
        <taxon>Strophariaceae</taxon>
        <taxon>Pholiota</taxon>
    </lineage>
</organism>
<dbReference type="EMBL" id="MU156357">
    <property type="protein sequence ID" value="KAF9470057.1"/>
    <property type="molecule type" value="Genomic_DNA"/>
</dbReference>
<proteinExistence type="predicted"/>
<sequence length="120" mass="13421">MVNPGAFRGVRKDFLMGEKAAYSAGVAGGYAADALARIQQRYFKRFPIDLPHDVDPPADVLASIDDDAANPVPEVVEPDPQRLTVEEFAAALEEIEARRKLLHFRKGVRGFIFTRARYLY</sequence>
<gene>
    <name evidence="1" type="ORF">BDN70DRAFT_902420</name>
</gene>
<comment type="caution">
    <text evidence="1">The sequence shown here is derived from an EMBL/GenBank/DDBJ whole genome shotgun (WGS) entry which is preliminary data.</text>
</comment>
<dbReference type="Proteomes" id="UP000807469">
    <property type="component" value="Unassembled WGS sequence"/>
</dbReference>